<comment type="caution">
    <text evidence="1">The sequence shown here is derived from an EMBL/GenBank/DDBJ whole genome shotgun (WGS) entry which is preliminary data.</text>
</comment>
<dbReference type="EMBL" id="CM055098">
    <property type="protein sequence ID" value="KAJ7550442.1"/>
    <property type="molecule type" value="Genomic_DNA"/>
</dbReference>
<reference evidence="2" key="1">
    <citation type="journal article" date="2024" name="Proc. Natl. Acad. Sci. U.S.A.">
        <title>Extraordinary preservation of gene collinearity over three hundred million years revealed in homosporous lycophytes.</title>
        <authorList>
            <person name="Li C."/>
            <person name="Wickell D."/>
            <person name="Kuo L.Y."/>
            <person name="Chen X."/>
            <person name="Nie B."/>
            <person name="Liao X."/>
            <person name="Peng D."/>
            <person name="Ji J."/>
            <person name="Jenkins J."/>
            <person name="Williams M."/>
            <person name="Shu S."/>
            <person name="Plott C."/>
            <person name="Barry K."/>
            <person name="Rajasekar S."/>
            <person name="Grimwood J."/>
            <person name="Han X."/>
            <person name="Sun S."/>
            <person name="Hou Z."/>
            <person name="He W."/>
            <person name="Dai G."/>
            <person name="Sun C."/>
            <person name="Schmutz J."/>
            <person name="Leebens-Mack J.H."/>
            <person name="Li F.W."/>
            <person name="Wang L."/>
        </authorList>
    </citation>
    <scope>NUCLEOTIDE SEQUENCE [LARGE SCALE GENOMIC DNA]</scope>
    <source>
        <strain evidence="2">cv. PW_Plant_1</strain>
    </source>
</reference>
<protein>
    <submittedName>
        <fullName evidence="1">Uncharacterized protein</fullName>
    </submittedName>
</protein>
<name>A0ACC2D8Z3_DIPCM</name>
<evidence type="ECO:0000313" key="2">
    <source>
        <dbReference type="Proteomes" id="UP001162992"/>
    </source>
</evidence>
<proteinExistence type="predicted"/>
<keyword evidence="2" id="KW-1185">Reference proteome</keyword>
<gene>
    <name evidence="1" type="ORF">O6H91_07G101500</name>
</gene>
<dbReference type="Proteomes" id="UP001162992">
    <property type="component" value="Chromosome 7"/>
</dbReference>
<accession>A0ACC2D8Z3</accession>
<sequence>MGCCMSTSEEWYGYAKSTEKPDWKSSRKRRAKSTLDAEAKHDEQLLLFPGRICRNGASNIASLYTQQGKKGVNQDAMVLWEDFGSRKDTTFCGVFDGHGPYGHLVATRVRDSLPSKLLSQLQAGFSSQSDKKANISENGGSLEMPTGAEDEKIDMSPYWTDAHLQACKLMDKELRVHPSIDCFSSGTTAVTILKQGENLIIGNIGDSRAVMATKADDDSIIAVQLTVDLKPDLPEEAERIRQCKGRVFALNDEPDVHRVWLPYNNSPGLAMARAFGDFCLKDYGVIAIPEISYRRISDRDQFIVLATDGVWDVLSNQEAVDIVCSASSRRSAARDLVECAVKAWRVKYPTSKVDDCAVVCVYVNDIDFSVQETNDELDDGPHNVKQLLPYVKSDNTISNPSEVATIEAFINNLGTELRYENGLSDDINSKEHEWSALEGVTRVNSLLNLPRFVPGVENVGVPKRRR</sequence>
<evidence type="ECO:0000313" key="1">
    <source>
        <dbReference type="EMBL" id="KAJ7550442.1"/>
    </source>
</evidence>
<organism evidence="1 2">
    <name type="scientific">Diphasiastrum complanatum</name>
    <name type="common">Issler's clubmoss</name>
    <name type="synonym">Lycopodium complanatum</name>
    <dbReference type="NCBI Taxonomy" id="34168"/>
    <lineage>
        <taxon>Eukaryota</taxon>
        <taxon>Viridiplantae</taxon>
        <taxon>Streptophyta</taxon>
        <taxon>Embryophyta</taxon>
        <taxon>Tracheophyta</taxon>
        <taxon>Lycopodiopsida</taxon>
        <taxon>Lycopodiales</taxon>
        <taxon>Lycopodiaceae</taxon>
        <taxon>Lycopodioideae</taxon>
        <taxon>Diphasiastrum</taxon>
    </lineage>
</organism>